<feature type="transmembrane region" description="Helical" evidence="11">
    <location>
        <begin position="183"/>
        <end position="201"/>
    </location>
</feature>
<feature type="transmembrane region" description="Helical" evidence="11">
    <location>
        <begin position="160"/>
        <end position="177"/>
    </location>
</feature>
<feature type="transmembrane region" description="Helical" evidence="11">
    <location>
        <begin position="259"/>
        <end position="278"/>
    </location>
</feature>
<evidence type="ECO:0000256" key="10">
    <source>
        <dbReference type="SAM" id="MobiDB-lite"/>
    </source>
</evidence>
<dbReference type="PANTHER" id="PTHR30540:SF87">
    <property type="entry name" value="POTASSIUM TRANSPORTER"/>
    <property type="match status" value="1"/>
</dbReference>
<feature type="transmembrane region" description="Helical" evidence="11">
    <location>
        <begin position="290"/>
        <end position="310"/>
    </location>
</feature>
<feature type="compositionally biased region" description="Polar residues" evidence="10">
    <location>
        <begin position="1"/>
        <end position="29"/>
    </location>
</feature>
<keyword evidence="9 11" id="KW-0472">Membrane</keyword>
<dbReference type="Pfam" id="PF22776">
    <property type="entry name" value="K_trans_C"/>
    <property type="match status" value="1"/>
</dbReference>
<proteinExistence type="inferred from homology"/>
<evidence type="ECO:0000259" key="12">
    <source>
        <dbReference type="Pfam" id="PF02705"/>
    </source>
</evidence>
<feature type="transmembrane region" description="Helical" evidence="11">
    <location>
        <begin position="447"/>
        <end position="466"/>
    </location>
</feature>
<comment type="subcellular location">
    <subcellularLocation>
        <location evidence="1">Cell membrane</location>
        <topology evidence="1">Multi-pass membrane protein</topology>
    </subcellularLocation>
</comment>
<dbReference type="GO" id="GO:0005886">
    <property type="term" value="C:plasma membrane"/>
    <property type="evidence" value="ECO:0007669"/>
    <property type="project" value="UniProtKB-SubCell"/>
</dbReference>
<dbReference type="Pfam" id="PF02705">
    <property type="entry name" value="K_trans"/>
    <property type="match status" value="1"/>
</dbReference>
<accession>A0A022S459</accession>
<dbReference type="EMBL" id="KI630171">
    <property type="protein sequence ID" value="EYU46095.1"/>
    <property type="molecule type" value="Genomic_DNA"/>
</dbReference>
<dbReference type="STRING" id="4155.A0A022S459"/>
<reference evidence="14 15" key="1">
    <citation type="journal article" date="2013" name="Proc. Natl. Acad. Sci. U.S.A.">
        <title>Fine-scale variation in meiotic recombination in Mimulus inferred from population shotgun sequencing.</title>
        <authorList>
            <person name="Hellsten U."/>
            <person name="Wright K.M."/>
            <person name="Jenkins J."/>
            <person name="Shu S."/>
            <person name="Yuan Y."/>
            <person name="Wessler S.R."/>
            <person name="Schmutz J."/>
            <person name="Willis J.H."/>
            <person name="Rokhsar D.S."/>
        </authorList>
    </citation>
    <scope>NUCLEOTIDE SEQUENCE [LARGE SCALE GENOMIC DNA]</scope>
    <source>
        <strain evidence="15">cv. DUN x IM62</strain>
    </source>
</reference>
<name>A0A022S459_ERYGU</name>
<feature type="domain" description="K+ potassium transporter integral membrane" evidence="12">
    <location>
        <begin position="187"/>
        <end position="486"/>
    </location>
</feature>
<dbReference type="GO" id="GO:0016020">
    <property type="term" value="C:membrane"/>
    <property type="evidence" value="ECO:0000318"/>
    <property type="project" value="GO_Central"/>
</dbReference>
<dbReference type="eggNOG" id="ENOG502QPSA">
    <property type="taxonomic scope" value="Eukaryota"/>
</dbReference>
<feature type="domain" description="K+ potassium transporter C-terminal" evidence="13">
    <location>
        <begin position="498"/>
        <end position="577"/>
    </location>
</feature>
<feature type="transmembrane region" description="Helical" evidence="11">
    <location>
        <begin position="213"/>
        <end position="233"/>
    </location>
</feature>
<dbReference type="InterPro" id="IPR053951">
    <property type="entry name" value="K_trans_N"/>
</dbReference>
<evidence type="ECO:0000256" key="11">
    <source>
        <dbReference type="SAM" id="Phobius"/>
    </source>
</evidence>
<evidence type="ECO:0000256" key="3">
    <source>
        <dbReference type="ARBA" id="ARBA00022448"/>
    </source>
</evidence>
<organism evidence="14 15">
    <name type="scientific">Erythranthe guttata</name>
    <name type="common">Yellow monkey flower</name>
    <name type="synonym">Mimulus guttatus</name>
    <dbReference type="NCBI Taxonomy" id="4155"/>
    <lineage>
        <taxon>Eukaryota</taxon>
        <taxon>Viridiplantae</taxon>
        <taxon>Streptophyta</taxon>
        <taxon>Embryophyta</taxon>
        <taxon>Tracheophyta</taxon>
        <taxon>Spermatophyta</taxon>
        <taxon>Magnoliopsida</taxon>
        <taxon>eudicotyledons</taxon>
        <taxon>Gunneridae</taxon>
        <taxon>Pentapetalae</taxon>
        <taxon>asterids</taxon>
        <taxon>lamiids</taxon>
        <taxon>Lamiales</taxon>
        <taxon>Phrymaceae</taxon>
        <taxon>Erythranthe</taxon>
    </lineage>
</organism>
<keyword evidence="15" id="KW-1185">Reference proteome</keyword>
<feature type="region of interest" description="Disordered" evidence="10">
    <location>
        <begin position="1"/>
        <end position="30"/>
    </location>
</feature>
<keyword evidence="5 11" id="KW-0812">Transmembrane</keyword>
<feature type="transmembrane region" description="Helical" evidence="11">
    <location>
        <begin position="387"/>
        <end position="406"/>
    </location>
</feature>
<evidence type="ECO:0000313" key="15">
    <source>
        <dbReference type="Proteomes" id="UP000030748"/>
    </source>
</evidence>
<evidence type="ECO:0000256" key="7">
    <source>
        <dbReference type="ARBA" id="ARBA00022989"/>
    </source>
</evidence>
<feature type="non-terminal residue" evidence="14">
    <location>
        <position position="602"/>
    </location>
</feature>
<comment type="similarity">
    <text evidence="2">Belongs to the HAK/KUP transporter (TC 2.A.72.3) family.</text>
</comment>
<sequence>MSGDDQSGNNSNTQAVVSGQEVSSSTNNKALRRYDSSEDIEFGRRYSHGGAAAADGGGWGVLAQLAFQSIGVVYGDLGTSPLYMFPGIFSNGIKHKDDILGVLYLLYRNWRGTFALYSLVCRHAKVGLLPSEEVEDQNISTFDNSAQRASKLKSKLEKSAFTKYLLFATMLGTSMLIGDGVLTPYRIVWTSVGILIFLFMIQRFGTDKVGYTFAPVLTVWFFFISAIGIYNIMHHDPLVIKAVNPKYIVEYFVRNKSDAWISLGGVVLCITGTEALFADVGHFSVKAIQISTFGLVYPSIIIAYIGQASYLRKNTSHVDMAFYASIPGPMYWPMFVIAVLASIIASQSLISATFSIIQQSLSLGCFPRVKVVNTSAKYPGQVYIPEINYLLMLACVFVTLGFRNTITIGNAYGIAVVSVMVLTSAYLVLIMILIWKTNALLVLRFDQGGYLPLAFAAFLMTIMYVWNDVHRKKYYFELQNKISPEQVKEIVEASRRLPGVAFFYSELVHGIPPIFKHYAENVPVIHSVLVFVSFKSLPISKVLSEERFLFRRVRPKDLQVFRCVVRYGYKDVVRNEEETLFERTLVESLKEFVKRDEEVVDE</sequence>
<evidence type="ECO:0008006" key="16">
    <source>
        <dbReference type="Google" id="ProtNLM"/>
    </source>
</evidence>
<evidence type="ECO:0000256" key="1">
    <source>
        <dbReference type="ARBA" id="ARBA00004651"/>
    </source>
</evidence>
<feature type="transmembrane region" description="Helical" evidence="11">
    <location>
        <begin position="330"/>
        <end position="350"/>
    </location>
</feature>
<gene>
    <name evidence="14" type="ORF">MIMGU_mgv1a024800mg</name>
</gene>
<evidence type="ECO:0000259" key="13">
    <source>
        <dbReference type="Pfam" id="PF22776"/>
    </source>
</evidence>
<dbReference type="InterPro" id="IPR053952">
    <property type="entry name" value="K_trans_C"/>
</dbReference>
<dbReference type="AlphaFoldDB" id="A0A022S459"/>
<evidence type="ECO:0000313" key="14">
    <source>
        <dbReference type="EMBL" id="EYU46095.1"/>
    </source>
</evidence>
<keyword evidence="6" id="KW-0630">Potassium</keyword>
<protein>
    <recommendedName>
        <fullName evidence="16">Potassium transporter</fullName>
    </recommendedName>
</protein>
<dbReference type="GO" id="GO:0015079">
    <property type="term" value="F:potassium ion transmembrane transporter activity"/>
    <property type="evidence" value="ECO:0000318"/>
    <property type="project" value="GO_Central"/>
</dbReference>
<evidence type="ECO:0000256" key="9">
    <source>
        <dbReference type="ARBA" id="ARBA00023136"/>
    </source>
</evidence>
<keyword evidence="4" id="KW-0633">Potassium transport</keyword>
<keyword evidence="8" id="KW-0406">Ion transport</keyword>
<feature type="transmembrane region" description="Helical" evidence="11">
    <location>
        <begin position="412"/>
        <end position="435"/>
    </location>
</feature>
<keyword evidence="7 11" id="KW-1133">Transmembrane helix</keyword>
<dbReference type="Proteomes" id="UP000030748">
    <property type="component" value="Unassembled WGS sequence"/>
</dbReference>
<dbReference type="InterPro" id="IPR003855">
    <property type="entry name" value="K+_transporter"/>
</dbReference>
<evidence type="ECO:0000256" key="6">
    <source>
        <dbReference type="ARBA" id="ARBA00022958"/>
    </source>
</evidence>
<evidence type="ECO:0000256" key="8">
    <source>
        <dbReference type="ARBA" id="ARBA00023065"/>
    </source>
</evidence>
<dbReference type="PANTHER" id="PTHR30540">
    <property type="entry name" value="OSMOTIC STRESS POTASSIUM TRANSPORTER"/>
    <property type="match status" value="1"/>
</dbReference>
<keyword evidence="3" id="KW-0813">Transport</keyword>
<evidence type="ECO:0000256" key="2">
    <source>
        <dbReference type="ARBA" id="ARBA00008440"/>
    </source>
</evidence>
<evidence type="ECO:0000256" key="4">
    <source>
        <dbReference type="ARBA" id="ARBA00022538"/>
    </source>
</evidence>
<evidence type="ECO:0000256" key="5">
    <source>
        <dbReference type="ARBA" id="ARBA00022692"/>
    </source>
</evidence>
<dbReference type="GO" id="GO:0006813">
    <property type="term" value="P:potassium ion transport"/>
    <property type="evidence" value="ECO:0000318"/>
    <property type="project" value="GO_Central"/>
</dbReference>